<dbReference type="Pfam" id="PF21082">
    <property type="entry name" value="MS_channel_3rd"/>
    <property type="match status" value="1"/>
</dbReference>
<feature type="domain" description="Mechanosensitive ion channel MscS" evidence="9">
    <location>
        <begin position="307"/>
        <end position="373"/>
    </location>
</feature>
<feature type="transmembrane region" description="Helical" evidence="7">
    <location>
        <begin position="167"/>
        <end position="186"/>
    </location>
</feature>
<feature type="transmembrane region" description="Helical" evidence="7">
    <location>
        <begin position="220"/>
        <end position="242"/>
    </location>
</feature>
<evidence type="ECO:0000256" key="6">
    <source>
        <dbReference type="ARBA" id="ARBA00023136"/>
    </source>
</evidence>
<accession>A0ABV8CPG2</accession>
<sequence>MANRTVVTLRGTLLGESAQARVRRAERVIRDALEEGGELGVTTTPIDTSMLVLIGGQRAFIISPKDLLPEDESVNTVATAAAAQLRLVISESEQLRSARYLLQALVYFMLATLLLLVCIRVVLFSRSRLLARLLPLMRQHTSKLKIGHTSVFDAGLLFPILRGTLGILCWSLILLCVYEWCSFVLRQFPYTRPWGEELNSYLLSLLGYFIGAITSSLPGLLIVLVIFFLARGVIGILKALMLRLAMPGTLRWLTPETLAPTNRLISLAVWLFALAMAYPYLPGAGTEAFKGLSVLIGLMISLGASNVVGQAAAGLILTYAGTIKRGEYIKVGDNEGTVVEMGIFTTRIMTGVGETLTIPNTMITGSVTRNYSRIVQGSGYLVDTTVTIGYDTPWRQVEALLLEACRRTDGVVTDPAPMVFQISLSDFYPEYRLVAQAVPTEPRSRAQLMSMLLANIQDVFNEYGVQIMSPHYIADPADAKIVGKPNWYAAPAKAPDAKADASVREAGQSDLRR</sequence>
<dbReference type="SUPFAM" id="SSF50182">
    <property type="entry name" value="Sm-like ribonucleoproteins"/>
    <property type="match status" value="1"/>
</dbReference>
<comment type="subcellular location">
    <subcellularLocation>
        <location evidence="7">Cell inner membrane</location>
        <topology evidence="7">Multi-pass membrane protein</topology>
    </subcellularLocation>
    <subcellularLocation>
        <location evidence="1">Cell membrane</location>
        <topology evidence="1">Multi-pass membrane protein</topology>
    </subcellularLocation>
</comment>
<dbReference type="InterPro" id="IPR049278">
    <property type="entry name" value="MS_channel_C"/>
</dbReference>
<protein>
    <recommendedName>
        <fullName evidence="7">Small-conductance mechanosensitive channel</fullName>
    </recommendedName>
</protein>
<dbReference type="SUPFAM" id="SSF82689">
    <property type="entry name" value="Mechanosensitive channel protein MscS (YggB), C-terminal domain"/>
    <property type="match status" value="1"/>
</dbReference>
<keyword evidence="5 7" id="KW-1133">Transmembrane helix</keyword>
<evidence type="ECO:0000313" key="12">
    <source>
        <dbReference type="Proteomes" id="UP001595692"/>
    </source>
</evidence>
<evidence type="ECO:0000256" key="5">
    <source>
        <dbReference type="ARBA" id="ARBA00022989"/>
    </source>
</evidence>
<comment type="similarity">
    <text evidence="2 7">Belongs to the MscS (TC 1.A.23) family.</text>
</comment>
<evidence type="ECO:0000259" key="9">
    <source>
        <dbReference type="Pfam" id="PF00924"/>
    </source>
</evidence>
<comment type="function">
    <text evidence="7">Mechanosensitive channel that participates in the regulation of osmotic pressure changes within the cell, opening in response to stretch forces in the membrane lipid bilayer, without the need for other proteins. Contributes to normal resistance to hypoosmotic shock. Forms an ion channel of 1.0 nanosiemens conductance with a slight preference for anions.</text>
</comment>
<dbReference type="Gene3D" id="2.30.30.60">
    <property type="match status" value="1"/>
</dbReference>
<dbReference type="InterPro" id="IPR023408">
    <property type="entry name" value="MscS_beta-dom_sf"/>
</dbReference>
<gene>
    <name evidence="11" type="ORF">ACFOSS_10475</name>
</gene>
<organism evidence="11 12">
    <name type="scientific">Pseudaeromonas sharmana</name>
    <dbReference type="NCBI Taxonomy" id="328412"/>
    <lineage>
        <taxon>Bacteria</taxon>
        <taxon>Pseudomonadati</taxon>
        <taxon>Pseudomonadota</taxon>
        <taxon>Gammaproteobacteria</taxon>
        <taxon>Aeromonadales</taxon>
        <taxon>Aeromonadaceae</taxon>
        <taxon>Pseudaeromonas</taxon>
    </lineage>
</organism>
<evidence type="ECO:0000256" key="7">
    <source>
        <dbReference type="RuleBase" id="RU369025"/>
    </source>
</evidence>
<keyword evidence="7" id="KW-0407">Ion channel</keyword>
<dbReference type="RefSeq" id="WP_377152302.1">
    <property type="nucleotide sequence ID" value="NZ_JBHSAF010000014.1"/>
</dbReference>
<keyword evidence="7" id="KW-0406">Ion transport</keyword>
<comment type="subunit">
    <text evidence="7">Homoheptamer.</text>
</comment>
<evidence type="ECO:0000259" key="10">
    <source>
        <dbReference type="Pfam" id="PF21082"/>
    </source>
</evidence>
<evidence type="ECO:0000256" key="8">
    <source>
        <dbReference type="SAM" id="MobiDB-lite"/>
    </source>
</evidence>
<comment type="caution">
    <text evidence="7">Lacks conserved residue(s) required for the propagation of feature annotation.</text>
</comment>
<evidence type="ECO:0000256" key="4">
    <source>
        <dbReference type="ARBA" id="ARBA00022692"/>
    </source>
</evidence>
<evidence type="ECO:0000256" key="2">
    <source>
        <dbReference type="ARBA" id="ARBA00008017"/>
    </source>
</evidence>
<evidence type="ECO:0000256" key="3">
    <source>
        <dbReference type="ARBA" id="ARBA00022475"/>
    </source>
</evidence>
<keyword evidence="7" id="KW-0813">Transport</keyword>
<evidence type="ECO:0000256" key="1">
    <source>
        <dbReference type="ARBA" id="ARBA00004651"/>
    </source>
</evidence>
<keyword evidence="7" id="KW-0997">Cell inner membrane</keyword>
<feature type="region of interest" description="Disordered" evidence="8">
    <location>
        <begin position="492"/>
        <end position="513"/>
    </location>
</feature>
<feature type="domain" description="Mechanosensitive ion channel MscS C-terminal" evidence="10">
    <location>
        <begin position="382"/>
        <end position="467"/>
    </location>
</feature>
<dbReference type="PANTHER" id="PTHR30221:SF18">
    <property type="entry name" value="SLL0590 PROTEIN"/>
    <property type="match status" value="1"/>
</dbReference>
<feature type="transmembrane region" description="Helical" evidence="7">
    <location>
        <begin position="293"/>
        <end position="320"/>
    </location>
</feature>
<comment type="caution">
    <text evidence="11">The sequence shown here is derived from an EMBL/GenBank/DDBJ whole genome shotgun (WGS) entry which is preliminary data.</text>
</comment>
<feature type="transmembrane region" description="Helical" evidence="7">
    <location>
        <begin position="100"/>
        <end position="123"/>
    </location>
</feature>
<proteinExistence type="inferred from homology"/>
<evidence type="ECO:0000313" key="11">
    <source>
        <dbReference type="EMBL" id="MFC3913888.1"/>
    </source>
</evidence>
<dbReference type="InterPro" id="IPR010920">
    <property type="entry name" value="LSM_dom_sf"/>
</dbReference>
<keyword evidence="4 7" id="KW-0812">Transmembrane</keyword>
<reference evidence="12" key="1">
    <citation type="journal article" date="2019" name="Int. J. Syst. Evol. Microbiol.">
        <title>The Global Catalogue of Microorganisms (GCM) 10K type strain sequencing project: providing services to taxonomists for standard genome sequencing and annotation.</title>
        <authorList>
            <consortium name="The Broad Institute Genomics Platform"/>
            <consortium name="The Broad Institute Genome Sequencing Center for Infectious Disease"/>
            <person name="Wu L."/>
            <person name="Ma J."/>
        </authorList>
    </citation>
    <scope>NUCLEOTIDE SEQUENCE [LARGE SCALE GENOMIC DNA]</scope>
    <source>
        <strain evidence="12">CCUG 54939</strain>
    </source>
</reference>
<dbReference type="InterPro" id="IPR006685">
    <property type="entry name" value="MscS_channel_2nd"/>
</dbReference>
<keyword evidence="6 7" id="KW-0472">Membrane</keyword>
<dbReference type="Gene3D" id="3.30.70.100">
    <property type="match status" value="1"/>
</dbReference>
<feature type="transmembrane region" description="Helical" evidence="7">
    <location>
        <begin position="198"/>
        <end position="214"/>
    </location>
</feature>
<dbReference type="Pfam" id="PF00924">
    <property type="entry name" value="MS_channel_2nd"/>
    <property type="match status" value="1"/>
</dbReference>
<dbReference type="EMBL" id="JBHSAF010000014">
    <property type="protein sequence ID" value="MFC3913888.1"/>
    <property type="molecule type" value="Genomic_DNA"/>
</dbReference>
<dbReference type="PANTHER" id="PTHR30221">
    <property type="entry name" value="SMALL-CONDUCTANCE MECHANOSENSITIVE CHANNEL"/>
    <property type="match status" value="1"/>
</dbReference>
<dbReference type="Proteomes" id="UP001595692">
    <property type="component" value="Unassembled WGS sequence"/>
</dbReference>
<keyword evidence="3" id="KW-1003">Cell membrane</keyword>
<feature type="transmembrane region" description="Helical" evidence="7">
    <location>
        <begin position="263"/>
        <end position="281"/>
    </location>
</feature>
<name>A0ABV8CPG2_9GAMM</name>
<keyword evidence="12" id="KW-1185">Reference proteome</keyword>
<dbReference type="InterPro" id="IPR011066">
    <property type="entry name" value="MscS_channel_C_sf"/>
</dbReference>
<dbReference type="InterPro" id="IPR045275">
    <property type="entry name" value="MscS_archaea/bacteria_type"/>
</dbReference>